<reference evidence="1" key="1">
    <citation type="journal article" date="2023" name="Insect Mol. Biol.">
        <title>Genome sequencing provides insights into the evolution of gene families encoding plant cell wall-degrading enzymes in longhorned beetles.</title>
        <authorList>
            <person name="Shin N.R."/>
            <person name="Okamura Y."/>
            <person name="Kirsch R."/>
            <person name="Pauchet Y."/>
        </authorList>
    </citation>
    <scope>NUCLEOTIDE SEQUENCE</scope>
    <source>
        <strain evidence="1">RBIC_L_NR</strain>
    </source>
</reference>
<gene>
    <name evidence="1" type="ORF">NQ314_002508</name>
</gene>
<comment type="caution">
    <text evidence="1">The sequence shown here is derived from an EMBL/GenBank/DDBJ whole genome shotgun (WGS) entry which is preliminary data.</text>
</comment>
<sequence>MGDCPIYFQEPCNSEMVKFILSIRDANGTSLYPLNPFKPKLPRGYNVLIPFKILIHGYGGLTIDTAIRNVTRAYQEVGYNVIIGSMIKSSSY</sequence>
<evidence type="ECO:0000313" key="1">
    <source>
        <dbReference type="EMBL" id="KAJ8968069.1"/>
    </source>
</evidence>
<dbReference type="EMBL" id="JANEYF010000769">
    <property type="protein sequence ID" value="KAJ8968069.1"/>
    <property type="molecule type" value="Genomic_DNA"/>
</dbReference>
<dbReference type="AlphaFoldDB" id="A0AAV8ZQS2"/>
<keyword evidence="2" id="KW-1185">Reference proteome</keyword>
<organism evidence="1 2">
    <name type="scientific">Rhamnusium bicolor</name>
    <dbReference type="NCBI Taxonomy" id="1586634"/>
    <lineage>
        <taxon>Eukaryota</taxon>
        <taxon>Metazoa</taxon>
        <taxon>Ecdysozoa</taxon>
        <taxon>Arthropoda</taxon>
        <taxon>Hexapoda</taxon>
        <taxon>Insecta</taxon>
        <taxon>Pterygota</taxon>
        <taxon>Neoptera</taxon>
        <taxon>Endopterygota</taxon>
        <taxon>Coleoptera</taxon>
        <taxon>Polyphaga</taxon>
        <taxon>Cucujiformia</taxon>
        <taxon>Chrysomeloidea</taxon>
        <taxon>Cerambycidae</taxon>
        <taxon>Lepturinae</taxon>
        <taxon>Rhagiini</taxon>
        <taxon>Rhamnusium</taxon>
    </lineage>
</organism>
<name>A0AAV8ZQS2_9CUCU</name>
<dbReference type="Proteomes" id="UP001162156">
    <property type="component" value="Unassembled WGS sequence"/>
</dbReference>
<accession>A0AAV8ZQS2</accession>
<evidence type="ECO:0000313" key="2">
    <source>
        <dbReference type="Proteomes" id="UP001162156"/>
    </source>
</evidence>
<proteinExistence type="predicted"/>
<protein>
    <submittedName>
        <fullName evidence="1">Uncharacterized protein</fullName>
    </submittedName>
</protein>